<keyword evidence="8" id="KW-1185">Reference proteome</keyword>
<dbReference type="Pfam" id="PF24762">
    <property type="entry name" value="TPR_IF140-IFT172"/>
    <property type="match status" value="2"/>
</dbReference>
<protein>
    <recommendedName>
        <fullName evidence="6">IF140/IFT172/WDR19 TPR domain-containing protein</fullName>
    </recommendedName>
</protein>
<feature type="domain" description="IF140/IFT172/WDR19 TPR" evidence="6">
    <location>
        <begin position="623"/>
        <end position="892"/>
    </location>
</feature>
<feature type="domain" description="IF140/IFT172/WDR19 TPR" evidence="6">
    <location>
        <begin position="383"/>
        <end position="592"/>
    </location>
</feature>
<evidence type="ECO:0000259" key="6">
    <source>
        <dbReference type="Pfam" id="PF24762"/>
    </source>
</evidence>
<evidence type="ECO:0000313" key="7">
    <source>
        <dbReference type="EMBL" id="KAH9529822.1"/>
    </source>
</evidence>
<dbReference type="Proteomes" id="UP000790347">
    <property type="component" value="Unassembled WGS sequence"/>
</dbReference>
<proteinExistence type="predicted"/>
<dbReference type="AlphaFoldDB" id="A0A922ID29"/>
<dbReference type="GO" id="GO:0036064">
    <property type="term" value="C:ciliary basal body"/>
    <property type="evidence" value="ECO:0007669"/>
    <property type="project" value="TreeGrafter"/>
</dbReference>
<evidence type="ECO:0000313" key="8">
    <source>
        <dbReference type="Proteomes" id="UP000790347"/>
    </source>
</evidence>
<dbReference type="SUPFAM" id="SSF48452">
    <property type="entry name" value="TPR-like"/>
    <property type="match status" value="1"/>
</dbReference>
<dbReference type="SUPFAM" id="SSF48371">
    <property type="entry name" value="ARM repeat"/>
    <property type="match status" value="1"/>
</dbReference>
<dbReference type="GO" id="GO:0005930">
    <property type="term" value="C:axoneme"/>
    <property type="evidence" value="ECO:0007669"/>
    <property type="project" value="TreeGrafter"/>
</dbReference>
<dbReference type="InterPro" id="IPR016024">
    <property type="entry name" value="ARM-type_fold"/>
</dbReference>
<keyword evidence="3" id="KW-0677">Repeat</keyword>
<organism evidence="7 8">
    <name type="scientific">Dermatophagoides farinae</name>
    <name type="common">American house dust mite</name>
    <dbReference type="NCBI Taxonomy" id="6954"/>
    <lineage>
        <taxon>Eukaryota</taxon>
        <taxon>Metazoa</taxon>
        <taxon>Ecdysozoa</taxon>
        <taxon>Arthropoda</taxon>
        <taxon>Chelicerata</taxon>
        <taxon>Arachnida</taxon>
        <taxon>Acari</taxon>
        <taxon>Acariformes</taxon>
        <taxon>Sarcoptiformes</taxon>
        <taxon>Astigmata</taxon>
        <taxon>Psoroptidia</taxon>
        <taxon>Analgoidea</taxon>
        <taxon>Pyroglyphidae</taxon>
        <taxon>Dermatophagoidinae</taxon>
        <taxon>Dermatophagoides</taxon>
    </lineage>
</organism>
<gene>
    <name evidence="7" type="ORF">DERF_003684</name>
</gene>
<dbReference type="PANTHER" id="PTHR15722">
    <property type="entry name" value="IFT140/172-RELATED"/>
    <property type="match status" value="1"/>
</dbReference>
<evidence type="ECO:0000256" key="1">
    <source>
        <dbReference type="ARBA" id="ARBA00004138"/>
    </source>
</evidence>
<sequence>MAKNHHHQQQQRTFQRSGNLVAFKSERNQVTIDDLKKHEMDNNNNEQIVVTCDSSIKMFTLNEKDCLMAIILDDNDKIILYDTTLNRRALWSGRMQQSMDNNNRQLEFQIQQINDFSQMSLTVPSDHHHHYHLCGYHVNKDMLLCIFESKKDNNNVKNENENSIIHYQILDSRDLQRKNHWPIYDGEGGKINPQSLQTNWNNTLIAFTIGGGNGGNSNVINIIDLNDNHHRIIEYKIPIQSSSSSSSSSPIIAIEFDSIHHHSFCVSTRQTFHFCFYSPENNGRCYRYDSIAAINNENNNKNNSIEQSEESVNQLVAYKIPDLYIFKMNNNNGICIIKNKHQQYYLNKREYVENMLINSDDENHFRKYLYCDSKNDDDDDEDNYELWRLMARKCVMEKNIDWTFICLAKMGNVGLVRTLRQEMATQNGHHQIVLFLMMIHLDLIEESEQLLLEIEPSQRCKLYCLQEKWPKAFECADKIELKNLHYQYGKQMEMENRIMDSINYFERADNVGEIVRMLFENENIVDLKNYCLKKKNEKYDTKLVSWWGQYCESQCDHSKALEMYRLANDHYNLVRLLCHLGQKDKAIELVDDYLQQRSDEIKLNDNIDDDHDGSGSETPEMTGAILFLGKHLESIDSLQSIDYYLHCSAIRHAIRVCIAYEHYDKLVMIAIKYLTMNECRNIIKRYFPLQNDFQDKMVSEENMAMLYYKADLIKQAILFAIKYRLWPFLRRCLQEELEKDERRFISGQDEIDLIIEYLREDNSIVDIVIDLILLSSNQEQFDSITQLIHQFGIDLNDQIMEKLEQFVSKHSNNQSLMNTIAELCLEKGNYQLAAKLYNKIGKRVDSIKALIRTGQSDKIIQFANVARDRTVFKLAANFLQTINYEDTDQVIRFYTKAQAQDELARYRETLQQ</sequence>
<comment type="subcellular location">
    <subcellularLocation>
        <location evidence="1">Cell projection</location>
        <location evidence="1">Cilium</location>
    </subcellularLocation>
</comment>
<reference evidence="7" key="2">
    <citation type="journal article" date="2022" name="Res Sq">
        <title>Comparative Genomics Reveals Insights into the Divergent Evolution of Astigmatic Mites and Household Pest Adaptations.</title>
        <authorList>
            <person name="Xiong Q."/>
            <person name="Wan A.T.-Y."/>
            <person name="Liu X.-Y."/>
            <person name="Fung C.S.-H."/>
            <person name="Xiao X."/>
            <person name="Malainual N."/>
            <person name="Hou J."/>
            <person name="Wang L."/>
            <person name="Wang M."/>
            <person name="Yang K."/>
            <person name="Cui Y."/>
            <person name="Leung E."/>
            <person name="Nong W."/>
            <person name="Shin S.-K."/>
            <person name="Au S."/>
            <person name="Jeong K.Y."/>
            <person name="Chew F.T."/>
            <person name="Hui J."/>
            <person name="Leung T.F."/>
            <person name="Tungtrongchitr A."/>
            <person name="Zhong N."/>
            <person name="Liu Z."/>
            <person name="Tsui S."/>
        </authorList>
    </citation>
    <scope>NUCLEOTIDE SEQUENCE</scope>
    <source>
        <strain evidence="7">Derf</strain>
        <tissue evidence="7">Whole organism</tissue>
    </source>
</reference>
<evidence type="ECO:0000256" key="2">
    <source>
        <dbReference type="ARBA" id="ARBA00022574"/>
    </source>
</evidence>
<keyword evidence="2" id="KW-0853">WD repeat</keyword>
<evidence type="ECO:0000256" key="5">
    <source>
        <dbReference type="ARBA" id="ARBA00023273"/>
    </source>
</evidence>
<name>A0A922ID29_DERFA</name>
<keyword evidence="5" id="KW-0966">Cell projection</keyword>
<dbReference type="PANTHER" id="PTHR15722:SF7">
    <property type="entry name" value="INTRAFLAGELLAR TRANSPORT PROTEIN 140 HOMOLOG"/>
    <property type="match status" value="1"/>
</dbReference>
<evidence type="ECO:0000256" key="4">
    <source>
        <dbReference type="ARBA" id="ARBA00023069"/>
    </source>
</evidence>
<evidence type="ECO:0000256" key="3">
    <source>
        <dbReference type="ARBA" id="ARBA00022737"/>
    </source>
</evidence>
<keyword evidence="4" id="KW-0969">Cilium</keyword>
<dbReference type="InterPro" id="IPR011990">
    <property type="entry name" value="TPR-like_helical_dom_sf"/>
</dbReference>
<dbReference type="GO" id="GO:0030991">
    <property type="term" value="C:intraciliary transport particle A"/>
    <property type="evidence" value="ECO:0007669"/>
    <property type="project" value="TreeGrafter"/>
</dbReference>
<dbReference type="GO" id="GO:0035721">
    <property type="term" value="P:intraciliary retrograde transport"/>
    <property type="evidence" value="ECO:0007669"/>
    <property type="project" value="TreeGrafter"/>
</dbReference>
<dbReference type="EMBL" id="ASGP02000001">
    <property type="protein sequence ID" value="KAH9529822.1"/>
    <property type="molecule type" value="Genomic_DNA"/>
</dbReference>
<reference evidence="7" key="1">
    <citation type="submission" date="2013-05" db="EMBL/GenBank/DDBJ databases">
        <authorList>
            <person name="Yim A.K.Y."/>
            <person name="Chan T.F."/>
            <person name="Ji K.M."/>
            <person name="Liu X.Y."/>
            <person name="Zhou J.W."/>
            <person name="Li R.Q."/>
            <person name="Yang K.Y."/>
            <person name="Li J."/>
            <person name="Li M."/>
            <person name="Law P.T.W."/>
            <person name="Wu Y.L."/>
            <person name="Cai Z.L."/>
            <person name="Qin H."/>
            <person name="Bao Y."/>
            <person name="Leung R.K.K."/>
            <person name="Ng P.K.S."/>
            <person name="Zou J."/>
            <person name="Zhong X.J."/>
            <person name="Ran P.X."/>
            <person name="Zhong N.S."/>
            <person name="Liu Z.G."/>
            <person name="Tsui S.K.W."/>
        </authorList>
    </citation>
    <scope>NUCLEOTIDE SEQUENCE</scope>
    <source>
        <strain evidence="7">Derf</strain>
        <tissue evidence="7">Whole organism</tissue>
    </source>
</reference>
<accession>A0A922ID29</accession>
<dbReference type="Gene3D" id="1.25.40.10">
    <property type="entry name" value="Tetratricopeptide repeat domain"/>
    <property type="match status" value="1"/>
</dbReference>
<dbReference type="InterPro" id="IPR056168">
    <property type="entry name" value="TPR_IF140/IFT172/WDR19"/>
</dbReference>
<comment type="caution">
    <text evidence="7">The sequence shown here is derived from an EMBL/GenBank/DDBJ whole genome shotgun (WGS) entry which is preliminary data.</text>
</comment>